<dbReference type="AlphaFoldDB" id="A0A202BRA9"/>
<feature type="signal peptide" evidence="1">
    <location>
        <begin position="1"/>
        <end position="18"/>
    </location>
</feature>
<comment type="caution">
    <text evidence="2">The sequence shown here is derived from an EMBL/GenBank/DDBJ whole genome shotgun (WGS) entry which is preliminary data.</text>
</comment>
<organism evidence="2 3">
    <name type="scientific">Chryseobacterium mucoviscidosis</name>
    <dbReference type="NCBI Taxonomy" id="1945581"/>
    <lineage>
        <taxon>Bacteria</taxon>
        <taxon>Pseudomonadati</taxon>
        <taxon>Bacteroidota</taxon>
        <taxon>Flavobacteriia</taxon>
        <taxon>Flavobacteriales</taxon>
        <taxon>Weeksellaceae</taxon>
        <taxon>Chryseobacterium group</taxon>
        <taxon>Chryseobacterium</taxon>
    </lineage>
</organism>
<evidence type="ECO:0000313" key="2">
    <source>
        <dbReference type="EMBL" id="OVE53961.1"/>
    </source>
</evidence>
<keyword evidence="1" id="KW-0732">Signal</keyword>
<name>A0A202BRA9_9FLAO</name>
<sequence length="90" mass="9786">MKKVFFVAMLGVAGFVSAKGTPVKKLNLKAAKTIVSTKVVKKTKKTAKFKSTFVTYTSCGVAATTTQDWTNEQGQIWANMVEAIYCGHGY</sequence>
<feature type="chain" id="PRO_5012962031" evidence="1">
    <location>
        <begin position="19"/>
        <end position="90"/>
    </location>
</feature>
<protein>
    <submittedName>
        <fullName evidence="2">Uncharacterized protein</fullName>
    </submittedName>
</protein>
<evidence type="ECO:0000256" key="1">
    <source>
        <dbReference type="SAM" id="SignalP"/>
    </source>
</evidence>
<accession>A0A202BRA9</accession>
<gene>
    <name evidence="2" type="ORF">B0E34_20235</name>
</gene>
<evidence type="ECO:0000313" key="3">
    <source>
        <dbReference type="Proteomes" id="UP000196355"/>
    </source>
</evidence>
<keyword evidence="3" id="KW-1185">Reference proteome</keyword>
<dbReference type="RefSeq" id="WP_087712372.1">
    <property type="nucleotide sequence ID" value="NZ_MVAG01000193.1"/>
</dbReference>
<dbReference type="Proteomes" id="UP000196355">
    <property type="component" value="Unassembled WGS sequence"/>
</dbReference>
<reference evidence="3" key="1">
    <citation type="submission" date="2017-02" db="EMBL/GenBank/DDBJ databases">
        <authorList>
            <person name="Tetz G."/>
            <person name="Tetz V."/>
        </authorList>
    </citation>
    <scope>NUCLEOTIDE SEQUENCE [LARGE SCALE GENOMIC DNA]</scope>
    <source>
        <strain evidence="3">VT16-26</strain>
    </source>
</reference>
<dbReference type="EMBL" id="MVAG01000193">
    <property type="protein sequence ID" value="OVE53961.1"/>
    <property type="molecule type" value="Genomic_DNA"/>
</dbReference>
<proteinExistence type="predicted"/>